<evidence type="ECO:0000313" key="3">
    <source>
        <dbReference type="Proteomes" id="UP000606974"/>
    </source>
</evidence>
<dbReference type="AlphaFoldDB" id="A0A8H7AC52"/>
<feature type="compositionally biased region" description="Polar residues" evidence="1">
    <location>
        <begin position="75"/>
        <end position="94"/>
    </location>
</feature>
<gene>
    <name evidence="2" type="ORF">GJ744_012202</name>
</gene>
<evidence type="ECO:0000256" key="1">
    <source>
        <dbReference type="SAM" id="MobiDB-lite"/>
    </source>
</evidence>
<organism evidence="2 3">
    <name type="scientific">Endocarpon pusillum</name>
    <dbReference type="NCBI Taxonomy" id="364733"/>
    <lineage>
        <taxon>Eukaryota</taxon>
        <taxon>Fungi</taxon>
        <taxon>Dikarya</taxon>
        <taxon>Ascomycota</taxon>
        <taxon>Pezizomycotina</taxon>
        <taxon>Eurotiomycetes</taxon>
        <taxon>Chaetothyriomycetidae</taxon>
        <taxon>Verrucariales</taxon>
        <taxon>Verrucariaceae</taxon>
        <taxon>Endocarpon</taxon>
    </lineage>
</organism>
<comment type="caution">
    <text evidence="2">The sequence shown here is derived from an EMBL/GenBank/DDBJ whole genome shotgun (WGS) entry which is preliminary data.</text>
</comment>
<evidence type="ECO:0000313" key="2">
    <source>
        <dbReference type="EMBL" id="KAF7506138.1"/>
    </source>
</evidence>
<sequence>MANDFIYGACQPYTMPLTNALGKDPQRVPAQFPSTFDVKTKAHSPQNYFLLPLGGPWKHSSVMLVEHILRTNTAIETGTSDQRRVPTQPTTGQDINVPPRHSLPPSPPGPASNLVGVCQCPVSPKFFFPRPVQPTLGTELQIFKTDATKNEKFIHHIGHLVR</sequence>
<feature type="compositionally biased region" description="Pro residues" evidence="1">
    <location>
        <begin position="101"/>
        <end position="110"/>
    </location>
</feature>
<proteinExistence type="predicted"/>
<dbReference type="EMBL" id="JAACFV010000093">
    <property type="protein sequence ID" value="KAF7506138.1"/>
    <property type="molecule type" value="Genomic_DNA"/>
</dbReference>
<keyword evidence="3" id="KW-1185">Reference proteome</keyword>
<feature type="region of interest" description="Disordered" evidence="1">
    <location>
        <begin position="75"/>
        <end position="110"/>
    </location>
</feature>
<reference evidence="2" key="1">
    <citation type="submission" date="2020-02" db="EMBL/GenBank/DDBJ databases">
        <authorList>
            <person name="Palmer J.M."/>
        </authorList>
    </citation>
    <scope>NUCLEOTIDE SEQUENCE</scope>
    <source>
        <strain evidence="2">EPUS1.4</strain>
        <tissue evidence="2">Thallus</tissue>
    </source>
</reference>
<protein>
    <submittedName>
        <fullName evidence="2">Uncharacterized protein</fullName>
    </submittedName>
</protein>
<accession>A0A8H7AC52</accession>
<dbReference type="Proteomes" id="UP000606974">
    <property type="component" value="Unassembled WGS sequence"/>
</dbReference>
<name>A0A8H7AC52_9EURO</name>